<dbReference type="PANTHER" id="PTHR48098:SF1">
    <property type="entry name" value="DIACYLGLYCEROL ACYLTRANSFERASE_MYCOLYLTRANSFERASE AG85A"/>
    <property type="match status" value="1"/>
</dbReference>
<dbReference type="Gene3D" id="3.40.50.1820">
    <property type="entry name" value="alpha/beta hydrolase"/>
    <property type="match status" value="1"/>
</dbReference>
<reference evidence="1 2" key="1">
    <citation type="journal article" date="2019" name="Int. J. Syst. Evol. Microbiol.">
        <title>Capsulimonas corticalis gen. nov., sp. nov., an aerobic capsulated bacterium, of a novel bacterial order, Capsulimonadales ord. nov., of the class Armatimonadia of the phylum Armatimonadetes.</title>
        <authorList>
            <person name="Li J."/>
            <person name="Kudo C."/>
            <person name="Tonouchi A."/>
        </authorList>
    </citation>
    <scope>NUCLEOTIDE SEQUENCE [LARGE SCALE GENOMIC DNA]</scope>
    <source>
        <strain evidence="1 2">AX-7</strain>
    </source>
</reference>
<dbReference type="InterPro" id="IPR000801">
    <property type="entry name" value="Esterase-like"/>
</dbReference>
<accession>A0A402CRL0</accession>
<evidence type="ECO:0000313" key="1">
    <source>
        <dbReference type="EMBL" id="BDI28093.1"/>
    </source>
</evidence>
<dbReference type="Proteomes" id="UP000287394">
    <property type="component" value="Chromosome"/>
</dbReference>
<dbReference type="EMBL" id="AP025739">
    <property type="protein sequence ID" value="BDI28093.1"/>
    <property type="molecule type" value="Genomic_DNA"/>
</dbReference>
<dbReference type="InterPro" id="IPR029058">
    <property type="entry name" value="AB_hydrolase_fold"/>
</dbReference>
<gene>
    <name evidence="1" type="ORF">CCAX7_001440</name>
</gene>
<name>A0A402CRL0_9BACT</name>
<sequence length="315" mass="33828">MKIAPILALLCAVAGVAPVFGADTKPLDPHVPEGKVIRIAQTATLVRNKKNLSSRDILVYEPPGYDDPENANRRYPVLYLLHGSPGNPSNFLNFGHWPEMMDREVQQGACVPAILVMPDGNYAGSKYGDSEWVNSADGRDRYEDYVAKETVAWADANLRTQSAAQSRILCGVSEGGYGAVNIGLHHPEVFGKVVALSGYYHNDGSGWARQVMGHDPQYLRANSPLDYLSGLDASSKSVSAWKKSLFYLGAGEDEGLYVTETRALASRFDELGIPQTLSVLSGHHGWGLWNALFVGALKTVLPPDSAPAGGSSAAG</sequence>
<dbReference type="SUPFAM" id="SSF53474">
    <property type="entry name" value="alpha/beta-Hydrolases"/>
    <property type="match status" value="1"/>
</dbReference>
<proteinExistence type="predicted"/>
<evidence type="ECO:0000313" key="2">
    <source>
        <dbReference type="Proteomes" id="UP000287394"/>
    </source>
</evidence>
<protein>
    <submittedName>
        <fullName evidence="1">Endo-1,4-beta-xylanase</fullName>
    </submittedName>
</protein>
<dbReference type="PANTHER" id="PTHR48098">
    <property type="entry name" value="ENTEROCHELIN ESTERASE-RELATED"/>
    <property type="match status" value="1"/>
</dbReference>
<dbReference type="KEGG" id="ccot:CCAX7_001440"/>
<dbReference type="GO" id="GO:0016747">
    <property type="term" value="F:acyltransferase activity, transferring groups other than amino-acyl groups"/>
    <property type="evidence" value="ECO:0007669"/>
    <property type="project" value="TreeGrafter"/>
</dbReference>
<dbReference type="InterPro" id="IPR050583">
    <property type="entry name" value="Mycobacterial_A85_antigen"/>
</dbReference>
<dbReference type="AlphaFoldDB" id="A0A402CRL0"/>
<organism evidence="1 2">
    <name type="scientific">Capsulimonas corticalis</name>
    <dbReference type="NCBI Taxonomy" id="2219043"/>
    <lineage>
        <taxon>Bacteria</taxon>
        <taxon>Bacillati</taxon>
        <taxon>Armatimonadota</taxon>
        <taxon>Armatimonadia</taxon>
        <taxon>Capsulimonadales</taxon>
        <taxon>Capsulimonadaceae</taxon>
        <taxon>Capsulimonas</taxon>
    </lineage>
</organism>
<keyword evidence="2" id="KW-1185">Reference proteome</keyword>
<dbReference type="RefSeq" id="WP_301002382.1">
    <property type="nucleotide sequence ID" value="NZ_AP025739.1"/>
</dbReference>
<dbReference type="Pfam" id="PF00756">
    <property type="entry name" value="Esterase"/>
    <property type="match status" value="1"/>
</dbReference>